<evidence type="ECO:0000313" key="2">
    <source>
        <dbReference type="EMBL" id="PZD71462.1"/>
    </source>
</evidence>
<reference evidence="2 3" key="1">
    <citation type="journal article" date="2018" name="Sci. Rep.">
        <title>A novel species of the marine cyanobacterium Acaryochloris with a unique pigment content and lifestyle.</title>
        <authorList>
            <person name="Partensky F."/>
            <person name="Six C."/>
            <person name="Ratin M."/>
            <person name="Garczarek L."/>
            <person name="Vaulot D."/>
            <person name="Probert I."/>
            <person name="Calteau A."/>
            <person name="Gourvil P."/>
            <person name="Marie D."/>
            <person name="Grebert T."/>
            <person name="Bouchier C."/>
            <person name="Le Panse S."/>
            <person name="Gachenot M."/>
            <person name="Rodriguez F."/>
            <person name="Garrido J.L."/>
        </authorList>
    </citation>
    <scope>NUCLEOTIDE SEQUENCE [LARGE SCALE GENOMIC DNA]</scope>
    <source>
        <strain evidence="2 3">RCC1774</strain>
    </source>
</reference>
<feature type="compositionally biased region" description="Polar residues" evidence="1">
    <location>
        <begin position="9"/>
        <end position="29"/>
    </location>
</feature>
<evidence type="ECO:0000313" key="3">
    <source>
        <dbReference type="Proteomes" id="UP000248857"/>
    </source>
</evidence>
<dbReference type="Proteomes" id="UP000248857">
    <property type="component" value="Unassembled WGS sequence"/>
</dbReference>
<organism evidence="2 3">
    <name type="scientific">Acaryochloris thomasi RCC1774</name>
    <dbReference type="NCBI Taxonomy" id="1764569"/>
    <lineage>
        <taxon>Bacteria</taxon>
        <taxon>Bacillati</taxon>
        <taxon>Cyanobacteriota</taxon>
        <taxon>Cyanophyceae</taxon>
        <taxon>Acaryochloridales</taxon>
        <taxon>Acaryochloridaceae</taxon>
        <taxon>Acaryochloris</taxon>
        <taxon>Acaryochloris thomasi</taxon>
    </lineage>
</organism>
<comment type="caution">
    <text evidence="2">The sequence shown here is derived from an EMBL/GenBank/DDBJ whole genome shotgun (WGS) entry which is preliminary data.</text>
</comment>
<feature type="compositionally biased region" description="Polar residues" evidence="1">
    <location>
        <begin position="40"/>
        <end position="54"/>
    </location>
</feature>
<evidence type="ECO:0000256" key="1">
    <source>
        <dbReference type="SAM" id="MobiDB-lite"/>
    </source>
</evidence>
<accession>A0A2W1JKI5</accession>
<feature type="region of interest" description="Disordered" evidence="1">
    <location>
        <begin position="185"/>
        <end position="207"/>
    </location>
</feature>
<dbReference type="EMBL" id="PQWO01000017">
    <property type="protein sequence ID" value="PZD71462.1"/>
    <property type="molecule type" value="Genomic_DNA"/>
</dbReference>
<gene>
    <name evidence="2" type="ORF">C1752_06381</name>
</gene>
<proteinExistence type="predicted"/>
<sequence length="207" mass="21580">MVVGCSWFGDSSQPPVSTTDPGATPTSPAASELPGGEEPTPSTAKVEQPSTGAETPSIEPATNKPSPLPKEEQQVVSQAVKEAEKQGNIARQDTGKTYLDNILLLQQTERFVGGTFVPNLGQLSDEVPKETTEYQFKVLRADTKEAVVVAIAKIPGITSYVGAAYSIEGSTPISGICRSNLPAQQAPKPPKLAGKSIQCASGSTAVE</sequence>
<keyword evidence="3" id="KW-1185">Reference proteome</keyword>
<protein>
    <submittedName>
        <fullName evidence="2">Uncharacterized protein</fullName>
    </submittedName>
</protein>
<dbReference type="InterPro" id="IPR031975">
    <property type="entry name" value="Pilin_GH"/>
</dbReference>
<feature type="region of interest" description="Disordered" evidence="1">
    <location>
        <begin position="1"/>
        <end position="72"/>
    </location>
</feature>
<dbReference type="Pfam" id="PF16734">
    <property type="entry name" value="Pilin_GH"/>
    <property type="match status" value="1"/>
</dbReference>
<name>A0A2W1JKI5_9CYAN</name>
<dbReference type="AlphaFoldDB" id="A0A2W1JKI5"/>
<feature type="compositionally biased region" description="Polar residues" evidence="1">
    <location>
        <begin position="198"/>
        <end position="207"/>
    </location>
</feature>